<dbReference type="GO" id="GO:0008757">
    <property type="term" value="F:S-adenosylmethionine-dependent methyltransferase activity"/>
    <property type="evidence" value="ECO:0007669"/>
    <property type="project" value="InterPro"/>
</dbReference>
<dbReference type="OrthoDB" id="9808140at2"/>
<keyword evidence="2" id="KW-0489">Methyltransferase</keyword>
<reference evidence="3" key="2">
    <citation type="journal article" date="2019" name="MicrobiologyOpen">
        <title>High-quality draft genome sequence of Gaiella occulta isolated from a 150 meter deep mineral water borehole and comparison with the genome sequences of other deep-branching lineages of the phylum Actinobacteria.</title>
        <authorList>
            <person name="Severino R."/>
            <person name="Froufe H.J.C."/>
            <person name="Barroso C."/>
            <person name="Albuquerque L."/>
            <person name="Lobo-da-Cunha A."/>
            <person name="da Costa M.S."/>
            <person name="Egas C."/>
        </authorList>
    </citation>
    <scope>NUCLEOTIDE SEQUENCE [LARGE SCALE GENOMIC DNA]</scope>
    <source>
        <strain evidence="3">F2-233</strain>
    </source>
</reference>
<feature type="domain" description="Methyltransferase type 11" evidence="1">
    <location>
        <begin position="48"/>
        <end position="140"/>
    </location>
</feature>
<dbReference type="SUPFAM" id="SSF53335">
    <property type="entry name" value="S-adenosyl-L-methionine-dependent methyltransferases"/>
    <property type="match status" value="1"/>
</dbReference>
<protein>
    <submittedName>
        <fullName evidence="2">Methyltransferase domain</fullName>
    </submittedName>
</protein>
<keyword evidence="3" id="KW-1185">Reference proteome</keyword>
<accession>A0A7M2YYI0</accession>
<dbReference type="PANTHER" id="PTHR43591">
    <property type="entry name" value="METHYLTRANSFERASE"/>
    <property type="match status" value="1"/>
</dbReference>
<dbReference type="InterPro" id="IPR013216">
    <property type="entry name" value="Methyltransf_11"/>
</dbReference>
<organism evidence="2 3">
    <name type="scientific">Gaiella occulta</name>
    <dbReference type="NCBI Taxonomy" id="1002870"/>
    <lineage>
        <taxon>Bacteria</taxon>
        <taxon>Bacillati</taxon>
        <taxon>Actinomycetota</taxon>
        <taxon>Thermoleophilia</taxon>
        <taxon>Gaiellales</taxon>
        <taxon>Gaiellaceae</taxon>
        <taxon>Gaiella</taxon>
    </lineage>
</organism>
<dbReference type="Gene3D" id="3.40.50.150">
    <property type="entry name" value="Vaccinia Virus protein VP39"/>
    <property type="match status" value="1"/>
</dbReference>
<dbReference type="CDD" id="cd02440">
    <property type="entry name" value="AdoMet_MTases"/>
    <property type="match status" value="1"/>
</dbReference>
<dbReference type="AlphaFoldDB" id="A0A7M2YYI0"/>
<gene>
    <name evidence="2" type="ORF">Gocc_1013</name>
</gene>
<proteinExistence type="predicted"/>
<dbReference type="GO" id="GO:0032259">
    <property type="term" value="P:methylation"/>
    <property type="evidence" value="ECO:0007669"/>
    <property type="project" value="UniProtKB-KW"/>
</dbReference>
<keyword evidence="2" id="KW-0808">Transferase</keyword>
<sequence length="250" mass="28036">MTPAADGRAPRFDERAARYDDLRPTSAAWWERFEVLVEAADLRGRRLLDVGCGTGQLATALVERAHAKVWGIDPSAEMLAVARRRVPRGVGLKRACAEDLPFRDGWFDRVTMSLVVHLVDRPAAFAEAFRVLAPGGRLAIATFHPDHFDGYWLRGFFPSIAVIDRHRFPSPRELERQLASAGFAATAAIRVRSVETLAREQALARIRGRHISTFDLLDADELREGSARAERELPDRVEVRLEQLVVVAHR</sequence>
<dbReference type="RefSeq" id="WP_114795441.1">
    <property type="nucleotide sequence ID" value="NZ_QQZY01000002.1"/>
</dbReference>
<reference evidence="2 3" key="1">
    <citation type="submission" date="2018-07" db="EMBL/GenBank/DDBJ databases">
        <title>High-quality-draft genome sequence of Gaiella occulta.</title>
        <authorList>
            <person name="Severino R."/>
            <person name="Froufe H.J.C."/>
            <person name="Rainey F.A."/>
            <person name="Barroso C."/>
            <person name="Albuquerque L."/>
            <person name="Lobo-Da-Cunha A."/>
            <person name="Da Costa M.S."/>
            <person name="Egas C."/>
        </authorList>
    </citation>
    <scope>NUCLEOTIDE SEQUENCE [LARGE SCALE GENOMIC DNA]</scope>
    <source>
        <strain evidence="2 3">F2-233</strain>
    </source>
</reference>
<evidence type="ECO:0000313" key="2">
    <source>
        <dbReference type="EMBL" id="RDI75215.1"/>
    </source>
</evidence>
<dbReference type="EMBL" id="QQZY01000002">
    <property type="protein sequence ID" value="RDI75215.1"/>
    <property type="molecule type" value="Genomic_DNA"/>
</dbReference>
<comment type="caution">
    <text evidence="2">The sequence shown here is derived from an EMBL/GenBank/DDBJ whole genome shotgun (WGS) entry which is preliminary data.</text>
</comment>
<name>A0A7M2YYI0_9ACTN</name>
<dbReference type="Proteomes" id="UP000254134">
    <property type="component" value="Unassembled WGS sequence"/>
</dbReference>
<evidence type="ECO:0000259" key="1">
    <source>
        <dbReference type="Pfam" id="PF08241"/>
    </source>
</evidence>
<dbReference type="InterPro" id="IPR029063">
    <property type="entry name" value="SAM-dependent_MTases_sf"/>
</dbReference>
<dbReference type="Pfam" id="PF08241">
    <property type="entry name" value="Methyltransf_11"/>
    <property type="match status" value="1"/>
</dbReference>
<evidence type="ECO:0000313" key="3">
    <source>
        <dbReference type="Proteomes" id="UP000254134"/>
    </source>
</evidence>